<keyword evidence="3" id="KW-0010">Activator</keyword>
<keyword evidence="2" id="KW-0238">DNA-binding</keyword>
<dbReference type="Gene3D" id="4.10.280.10">
    <property type="entry name" value="Helix-loop-helix DNA-binding domain"/>
    <property type="match status" value="1"/>
</dbReference>
<feature type="region of interest" description="Disordered" evidence="6">
    <location>
        <begin position="130"/>
        <end position="207"/>
    </location>
</feature>
<evidence type="ECO:0000313" key="9">
    <source>
        <dbReference type="Proteomes" id="UP000740926"/>
    </source>
</evidence>
<dbReference type="SUPFAM" id="SSF47459">
    <property type="entry name" value="HLH, helix-loop-helix DNA-binding domain"/>
    <property type="match status" value="1"/>
</dbReference>
<dbReference type="GO" id="GO:0090575">
    <property type="term" value="C:RNA polymerase II transcription regulator complex"/>
    <property type="evidence" value="ECO:0007669"/>
    <property type="project" value="TreeGrafter"/>
</dbReference>
<accession>A0A9P7CQU3</accession>
<dbReference type="PROSITE" id="PS50888">
    <property type="entry name" value="BHLH"/>
    <property type="match status" value="1"/>
</dbReference>
<evidence type="ECO:0000256" key="3">
    <source>
        <dbReference type="ARBA" id="ARBA00023159"/>
    </source>
</evidence>
<gene>
    <name evidence="8" type="ORF">G6F50_004626</name>
</gene>
<reference evidence="8 9" key="1">
    <citation type="journal article" date="2020" name="Microb. Genom.">
        <title>Genetic diversity of clinical and environmental Mucorales isolates obtained from an investigation of mucormycosis cases among solid organ transplant recipients.</title>
        <authorList>
            <person name="Nguyen M.H."/>
            <person name="Kaul D."/>
            <person name="Muto C."/>
            <person name="Cheng S.J."/>
            <person name="Richter R.A."/>
            <person name="Bruno V.M."/>
            <person name="Liu G."/>
            <person name="Beyhan S."/>
            <person name="Sundermann A.J."/>
            <person name="Mounaud S."/>
            <person name="Pasculle A.W."/>
            <person name="Nierman W.C."/>
            <person name="Driscoll E."/>
            <person name="Cumbie R."/>
            <person name="Clancy C.J."/>
            <person name="Dupont C.L."/>
        </authorList>
    </citation>
    <scope>NUCLEOTIDE SEQUENCE [LARGE SCALE GENOMIC DNA]</scope>
    <source>
        <strain evidence="8 9">GL24</strain>
    </source>
</reference>
<keyword evidence="5" id="KW-0539">Nucleus</keyword>
<evidence type="ECO:0000313" key="8">
    <source>
        <dbReference type="EMBL" id="KAG1571428.1"/>
    </source>
</evidence>
<dbReference type="PANTHER" id="PTHR10328">
    <property type="entry name" value="PROTEIN MAX MYC-ASSOCIATED FACTOR X"/>
    <property type="match status" value="1"/>
</dbReference>
<dbReference type="InterPro" id="IPR036638">
    <property type="entry name" value="HLH_DNA-bd_sf"/>
</dbReference>
<evidence type="ECO:0000259" key="7">
    <source>
        <dbReference type="PROSITE" id="PS50888"/>
    </source>
</evidence>
<dbReference type="Pfam" id="PF00010">
    <property type="entry name" value="HLH"/>
    <property type="match status" value="1"/>
</dbReference>
<dbReference type="GO" id="GO:0045944">
    <property type="term" value="P:positive regulation of transcription by RNA polymerase II"/>
    <property type="evidence" value="ECO:0007669"/>
    <property type="project" value="TreeGrafter"/>
</dbReference>
<name>A0A9P7CQU3_9FUNG</name>
<evidence type="ECO:0000256" key="1">
    <source>
        <dbReference type="ARBA" id="ARBA00023015"/>
    </source>
</evidence>
<dbReference type="Proteomes" id="UP000740926">
    <property type="component" value="Unassembled WGS sequence"/>
</dbReference>
<dbReference type="SMART" id="SM00353">
    <property type="entry name" value="HLH"/>
    <property type="match status" value="1"/>
</dbReference>
<dbReference type="GO" id="GO:0046983">
    <property type="term" value="F:protein dimerization activity"/>
    <property type="evidence" value="ECO:0007669"/>
    <property type="project" value="InterPro"/>
</dbReference>
<keyword evidence="1" id="KW-0805">Transcription regulation</keyword>
<feature type="compositionally biased region" description="Basic and acidic residues" evidence="6">
    <location>
        <begin position="164"/>
        <end position="174"/>
    </location>
</feature>
<evidence type="ECO:0000256" key="4">
    <source>
        <dbReference type="ARBA" id="ARBA00023163"/>
    </source>
</evidence>
<keyword evidence="4" id="KW-0804">Transcription</keyword>
<dbReference type="PANTHER" id="PTHR10328:SF3">
    <property type="entry name" value="PROTEIN MAX"/>
    <property type="match status" value="1"/>
</dbReference>
<feature type="compositionally biased region" description="Low complexity" evidence="6">
    <location>
        <begin position="196"/>
        <end position="207"/>
    </location>
</feature>
<feature type="compositionally biased region" description="Basic and acidic residues" evidence="6">
    <location>
        <begin position="130"/>
        <end position="153"/>
    </location>
</feature>
<proteinExistence type="predicted"/>
<protein>
    <recommendedName>
        <fullName evidence="7">BHLH domain-containing protein</fullName>
    </recommendedName>
</protein>
<evidence type="ECO:0000256" key="5">
    <source>
        <dbReference type="ARBA" id="ARBA00023242"/>
    </source>
</evidence>
<dbReference type="GO" id="GO:0003677">
    <property type="term" value="F:DNA binding"/>
    <property type="evidence" value="ECO:0007669"/>
    <property type="project" value="UniProtKB-KW"/>
</dbReference>
<sequence length="300" mass="34269">MSSEKFRITTNGQSLRNPNNAFFDMTLSANLTIDESNDISANNDRRSAHNALERQRREHLNLKYQQLAEALPTLKSTRRPSKATIVTSSLEFVTSTLKRESKYMAEIKKLRLENEKLKEQAKQFNEALEKRLNHSSKEKSSPKENVQNKRKNEIQLSPPLTPKTLKEEEIEERRHQKKKKRMMKEEESGGCLPAPLGTSLSQSSVSTTGSSHLDVLSLVPSPLDSHTDSSLLYMNSQMNTYDSSSNSSSPHVFYDALHPIPNSFNNMLNPLLTQFYGPSEDLCYFSAEQQHQQRMNPFYL</sequence>
<organism evidence="8 9">
    <name type="scientific">Rhizopus delemar</name>
    <dbReference type="NCBI Taxonomy" id="936053"/>
    <lineage>
        <taxon>Eukaryota</taxon>
        <taxon>Fungi</taxon>
        <taxon>Fungi incertae sedis</taxon>
        <taxon>Mucoromycota</taxon>
        <taxon>Mucoromycotina</taxon>
        <taxon>Mucoromycetes</taxon>
        <taxon>Mucorales</taxon>
        <taxon>Mucorineae</taxon>
        <taxon>Rhizopodaceae</taxon>
        <taxon>Rhizopus</taxon>
    </lineage>
</organism>
<keyword evidence="9" id="KW-1185">Reference proteome</keyword>
<evidence type="ECO:0000256" key="2">
    <source>
        <dbReference type="ARBA" id="ARBA00023125"/>
    </source>
</evidence>
<dbReference type="GO" id="GO:0003700">
    <property type="term" value="F:DNA-binding transcription factor activity"/>
    <property type="evidence" value="ECO:0007669"/>
    <property type="project" value="TreeGrafter"/>
</dbReference>
<dbReference type="EMBL" id="JAANIU010000566">
    <property type="protein sequence ID" value="KAG1571428.1"/>
    <property type="molecule type" value="Genomic_DNA"/>
</dbReference>
<dbReference type="InterPro" id="IPR011598">
    <property type="entry name" value="bHLH_dom"/>
</dbReference>
<feature type="domain" description="BHLH" evidence="7">
    <location>
        <begin position="44"/>
        <end position="96"/>
    </location>
</feature>
<comment type="caution">
    <text evidence="8">The sequence shown here is derived from an EMBL/GenBank/DDBJ whole genome shotgun (WGS) entry which is preliminary data.</text>
</comment>
<evidence type="ECO:0000256" key="6">
    <source>
        <dbReference type="SAM" id="MobiDB-lite"/>
    </source>
</evidence>
<dbReference type="AlphaFoldDB" id="A0A9P7CQU3"/>